<sequence>MQLQMQLVTETVPFVIQKLLSTNSQSVSLKCKLVSETRERAFGLPHPFIPLWTAPGAVESTIYRWTLGTRAIRISAREVAIDRATTDRCKEFLESTFRDESSSQLGRRAQESIAVDLGCKYGFQRWL</sequence>
<evidence type="ECO:0000313" key="1">
    <source>
        <dbReference type="Proteomes" id="UP000095287"/>
    </source>
</evidence>
<name>A0A1I7YY17_9BILA</name>
<protein>
    <submittedName>
        <fullName evidence="2">Uncharacterized protein</fullName>
    </submittedName>
</protein>
<evidence type="ECO:0000313" key="2">
    <source>
        <dbReference type="WBParaSite" id="L893_g2085.t1"/>
    </source>
</evidence>
<proteinExistence type="predicted"/>
<organism evidence="1 2">
    <name type="scientific">Steinernema glaseri</name>
    <dbReference type="NCBI Taxonomy" id="37863"/>
    <lineage>
        <taxon>Eukaryota</taxon>
        <taxon>Metazoa</taxon>
        <taxon>Ecdysozoa</taxon>
        <taxon>Nematoda</taxon>
        <taxon>Chromadorea</taxon>
        <taxon>Rhabditida</taxon>
        <taxon>Tylenchina</taxon>
        <taxon>Panagrolaimomorpha</taxon>
        <taxon>Strongyloidoidea</taxon>
        <taxon>Steinernematidae</taxon>
        <taxon>Steinernema</taxon>
    </lineage>
</organism>
<keyword evidence="1" id="KW-1185">Reference proteome</keyword>
<dbReference type="Proteomes" id="UP000095287">
    <property type="component" value="Unplaced"/>
</dbReference>
<reference evidence="2" key="1">
    <citation type="submission" date="2016-11" db="UniProtKB">
        <authorList>
            <consortium name="WormBaseParasite"/>
        </authorList>
    </citation>
    <scope>IDENTIFICATION</scope>
</reference>
<dbReference type="WBParaSite" id="L893_g2085.t1">
    <property type="protein sequence ID" value="L893_g2085.t1"/>
    <property type="gene ID" value="L893_g2085"/>
</dbReference>
<accession>A0A1I7YY17</accession>
<dbReference type="AlphaFoldDB" id="A0A1I7YY17"/>